<reference evidence="1" key="1">
    <citation type="submission" date="2015-07" db="EMBL/GenBank/DDBJ databases">
        <title>MeaNS - Measles Nucleotide Surveillance Program.</title>
        <authorList>
            <person name="Tran T."/>
            <person name="Druce J."/>
        </authorList>
    </citation>
    <scope>NUCLEOTIDE SEQUENCE</scope>
    <source>
        <strain evidence="1">UCB-OBI-ISO-001</strain>
        <tissue evidence="1">Gonad</tissue>
    </source>
</reference>
<protein>
    <submittedName>
        <fullName evidence="1">Uncharacterized protein</fullName>
    </submittedName>
</protein>
<accession>A0A0L8HGB7</accession>
<sequence length="84" mass="9791">MLLTKKLRRIKVMKMMNVTTTLCIICPLPALSEGLYLVKIEMYNGLNDTGCHISHTTYTARTITCTYINYIHIYTDRNMRVLME</sequence>
<dbReference type="EMBL" id="KQ418194">
    <property type="protein sequence ID" value="KOF88298.1"/>
    <property type="molecule type" value="Genomic_DNA"/>
</dbReference>
<organism evidence="1">
    <name type="scientific">Octopus bimaculoides</name>
    <name type="common">California two-spotted octopus</name>
    <dbReference type="NCBI Taxonomy" id="37653"/>
    <lineage>
        <taxon>Eukaryota</taxon>
        <taxon>Metazoa</taxon>
        <taxon>Spiralia</taxon>
        <taxon>Lophotrochozoa</taxon>
        <taxon>Mollusca</taxon>
        <taxon>Cephalopoda</taxon>
        <taxon>Coleoidea</taxon>
        <taxon>Octopodiformes</taxon>
        <taxon>Octopoda</taxon>
        <taxon>Incirrata</taxon>
        <taxon>Octopodidae</taxon>
        <taxon>Octopus</taxon>
    </lineage>
</organism>
<dbReference type="AlphaFoldDB" id="A0A0L8HGB7"/>
<gene>
    <name evidence="1" type="ORF">OCBIM_22015010mg</name>
</gene>
<evidence type="ECO:0000313" key="1">
    <source>
        <dbReference type="EMBL" id="KOF88298.1"/>
    </source>
</evidence>
<name>A0A0L8HGB7_OCTBM</name>
<proteinExistence type="predicted"/>